<sequence length="94" mass="9966">NHVGLYWCAAAILAALAGKKDTETQGLEGLAIARLHPFSPGLPGRGHPEDRPAGLMHGATLLEGMEKPDLTCETFALVLKATRLSVKPLSNSKH</sequence>
<keyword evidence="1" id="KW-0732">Signal</keyword>
<accession>A0AAD9EXC3</accession>
<feature type="signal peptide" evidence="1">
    <location>
        <begin position="1"/>
        <end position="17"/>
    </location>
</feature>
<dbReference type="EMBL" id="JASDAP010000027">
    <property type="protein sequence ID" value="KAK1877490.1"/>
    <property type="molecule type" value="Genomic_DNA"/>
</dbReference>
<evidence type="ECO:0000313" key="3">
    <source>
        <dbReference type="Proteomes" id="UP001228049"/>
    </source>
</evidence>
<keyword evidence="3" id="KW-1185">Reference proteome</keyword>
<evidence type="ECO:0000313" key="2">
    <source>
        <dbReference type="EMBL" id="KAK1877490.1"/>
    </source>
</evidence>
<evidence type="ECO:0000256" key="1">
    <source>
        <dbReference type="SAM" id="SignalP"/>
    </source>
</evidence>
<organism evidence="2 3">
    <name type="scientific">Dissostichus eleginoides</name>
    <name type="common">Patagonian toothfish</name>
    <name type="synonym">Dissostichus amissus</name>
    <dbReference type="NCBI Taxonomy" id="100907"/>
    <lineage>
        <taxon>Eukaryota</taxon>
        <taxon>Metazoa</taxon>
        <taxon>Chordata</taxon>
        <taxon>Craniata</taxon>
        <taxon>Vertebrata</taxon>
        <taxon>Euteleostomi</taxon>
        <taxon>Actinopterygii</taxon>
        <taxon>Neopterygii</taxon>
        <taxon>Teleostei</taxon>
        <taxon>Neoteleostei</taxon>
        <taxon>Acanthomorphata</taxon>
        <taxon>Eupercaria</taxon>
        <taxon>Perciformes</taxon>
        <taxon>Notothenioidei</taxon>
        <taxon>Nototheniidae</taxon>
        <taxon>Dissostichus</taxon>
    </lineage>
</organism>
<feature type="non-terminal residue" evidence="2">
    <location>
        <position position="1"/>
    </location>
</feature>
<reference evidence="2" key="1">
    <citation type="submission" date="2023-04" db="EMBL/GenBank/DDBJ databases">
        <title>Chromosome-level genome of Chaenocephalus aceratus.</title>
        <authorList>
            <person name="Park H."/>
        </authorList>
    </citation>
    <scope>NUCLEOTIDE SEQUENCE</scope>
    <source>
        <strain evidence="2">DE</strain>
        <tissue evidence="2">Muscle</tissue>
    </source>
</reference>
<dbReference type="AlphaFoldDB" id="A0AAD9EXC3"/>
<proteinExistence type="predicted"/>
<name>A0AAD9EXC3_DISEL</name>
<gene>
    <name evidence="2" type="ORF">KUDE01_002801</name>
</gene>
<comment type="caution">
    <text evidence="2">The sequence shown here is derived from an EMBL/GenBank/DDBJ whole genome shotgun (WGS) entry which is preliminary data.</text>
</comment>
<feature type="chain" id="PRO_5042214106" evidence="1">
    <location>
        <begin position="18"/>
        <end position="94"/>
    </location>
</feature>
<protein>
    <submittedName>
        <fullName evidence="2">Uncharacterized protein</fullName>
    </submittedName>
</protein>
<feature type="non-terminal residue" evidence="2">
    <location>
        <position position="94"/>
    </location>
</feature>
<dbReference type="Proteomes" id="UP001228049">
    <property type="component" value="Unassembled WGS sequence"/>
</dbReference>